<dbReference type="PANTHER" id="PTHR30026:SF20">
    <property type="entry name" value="OUTER MEMBRANE PROTEIN TOLC"/>
    <property type="match status" value="1"/>
</dbReference>
<evidence type="ECO:0000256" key="8">
    <source>
        <dbReference type="SAM" id="Coils"/>
    </source>
</evidence>
<evidence type="ECO:0000256" key="3">
    <source>
        <dbReference type="ARBA" id="ARBA00022448"/>
    </source>
</evidence>
<dbReference type="AlphaFoldDB" id="A0A1D3UE05"/>
<proteinExistence type="inferred from homology"/>
<dbReference type="Pfam" id="PF02321">
    <property type="entry name" value="OEP"/>
    <property type="match status" value="1"/>
</dbReference>
<keyword evidence="6" id="KW-0472">Membrane</keyword>
<evidence type="ECO:0000256" key="2">
    <source>
        <dbReference type="ARBA" id="ARBA00007613"/>
    </source>
</evidence>
<dbReference type="OrthoDB" id="940457at2"/>
<keyword evidence="8" id="KW-0175">Coiled coil</keyword>
<dbReference type="Gene3D" id="1.20.1600.10">
    <property type="entry name" value="Outer membrane efflux proteins (OEP)"/>
    <property type="match status" value="1"/>
</dbReference>
<evidence type="ECO:0000256" key="5">
    <source>
        <dbReference type="ARBA" id="ARBA00022692"/>
    </source>
</evidence>
<name>A0A1D3UE05_TANFO</name>
<comment type="subcellular location">
    <subcellularLocation>
        <location evidence="1">Cell outer membrane</location>
    </subcellularLocation>
</comment>
<keyword evidence="3" id="KW-0813">Transport</keyword>
<dbReference type="RefSeq" id="WP_087879829.1">
    <property type="nucleotide sequence ID" value="NZ_FMMM01000016.1"/>
</dbReference>
<comment type="similarity">
    <text evidence="2">Belongs to the outer membrane factor (OMF) (TC 1.B.17) family.</text>
</comment>
<evidence type="ECO:0000256" key="4">
    <source>
        <dbReference type="ARBA" id="ARBA00022452"/>
    </source>
</evidence>
<dbReference type="SUPFAM" id="SSF56954">
    <property type="entry name" value="Outer membrane efflux proteins (OEP)"/>
    <property type="match status" value="1"/>
</dbReference>
<dbReference type="GO" id="GO:0009279">
    <property type="term" value="C:cell outer membrane"/>
    <property type="evidence" value="ECO:0007669"/>
    <property type="project" value="UniProtKB-SubCell"/>
</dbReference>
<dbReference type="GO" id="GO:0015288">
    <property type="term" value="F:porin activity"/>
    <property type="evidence" value="ECO:0007669"/>
    <property type="project" value="TreeGrafter"/>
</dbReference>
<sequence length="507" mass="58609">MKTLKKYEDQIKKCGFITFAVLLSGLCGLRISAQQPGTVTLSLEETVRLAGDSSLSAFRAKNMYMANYWEYRSFRADRLPSLSLGMTPMSYRHSFTNRYDSQQDIDIYRRQQTLASYGNLSAKQNFDLTGGTFSIHTGLGYIQNFGKNEKSQFSSIPVSIGYNQELIGYNRFRWERKIAPLKFEKAQKELIAQLEETAEVAAGYFFDLAMAQAEYELAEENRSNTEKLYRIGEEKYKIASIGQAELFTLKLDRVNAQNSFQNAEIRLKRTMFALAAYLNFDKNTKITLQLPDYPKTFAISTDDALMHARQNNPRYLESKRQLLESQQKLDKTRKEALFNAGFSASIGFNQIANTFRDVYRNPSQREFVELTLSIPLVDWGVRKGQYNMAKSNLNIVQLTAQQDELRLEEDIIMTVGDFTMQQQMIRSAEEAVELAKVAYEQTQERFIIGKADISSLTLSTNRRQEAQRNYIAALKNYWQSYFKLRKLTLFDFERNRTIEIDFNAIRK</sequence>
<evidence type="ECO:0000256" key="6">
    <source>
        <dbReference type="ARBA" id="ARBA00023136"/>
    </source>
</evidence>
<evidence type="ECO:0000313" key="9">
    <source>
        <dbReference type="EMBL" id="SCQ18377.1"/>
    </source>
</evidence>
<gene>
    <name evidence="9" type="ORF">TFUB20_00337</name>
</gene>
<dbReference type="InterPro" id="IPR051906">
    <property type="entry name" value="TolC-like"/>
</dbReference>
<reference evidence="9 10" key="1">
    <citation type="submission" date="2016-09" db="EMBL/GenBank/DDBJ databases">
        <authorList>
            <person name="Capua I."/>
            <person name="De Benedictis P."/>
            <person name="Joannis T."/>
            <person name="Lombin L.H."/>
            <person name="Cattoli G."/>
        </authorList>
    </citation>
    <scope>NUCLEOTIDE SEQUENCE [LARGE SCALE GENOMIC DNA]</scope>
    <source>
        <strain evidence="9 10">UB20</strain>
    </source>
</reference>
<evidence type="ECO:0000256" key="7">
    <source>
        <dbReference type="ARBA" id="ARBA00023237"/>
    </source>
</evidence>
<dbReference type="GO" id="GO:1990281">
    <property type="term" value="C:efflux pump complex"/>
    <property type="evidence" value="ECO:0007669"/>
    <property type="project" value="TreeGrafter"/>
</dbReference>
<feature type="coiled-coil region" evidence="8">
    <location>
        <begin position="388"/>
        <end position="445"/>
    </location>
</feature>
<dbReference type="PANTHER" id="PTHR30026">
    <property type="entry name" value="OUTER MEMBRANE PROTEIN TOLC"/>
    <property type="match status" value="1"/>
</dbReference>
<keyword evidence="7" id="KW-0998">Cell outer membrane</keyword>
<dbReference type="InterPro" id="IPR003423">
    <property type="entry name" value="OMP_efflux"/>
</dbReference>
<dbReference type="GO" id="GO:0015562">
    <property type="term" value="F:efflux transmembrane transporter activity"/>
    <property type="evidence" value="ECO:0007669"/>
    <property type="project" value="InterPro"/>
</dbReference>
<evidence type="ECO:0000256" key="1">
    <source>
        <dbReference type="ARBA" id="ARBA00004442"/>
    </source>
</evidence>
<dbReference type="EMBL" id="FMMM01000016">
    <property type="protein sequence ID" value="SCQ18377.1"/>
    <property type="molecule type" value="Genomic_DNA"/>
</dbReference>
<organism evidence="9 10">
    <name type="scientific">Tannerella forsythia</name>
    <name type="common">Bacteroides forsythus</name>
    <dbReference type="NCBI Taxonomy" id="28112"/>
    <lineage>
        <taxon>Bacteria</taxon>
        <taxon>Pseudomonadati</taxon>
        <taxon>Bacteroidota</taxon>
        <taxon>Bacteroidia</taxon>
        <taxon>Bacteroidales</taxon>
        <taxon>Tannerellaceae</taxon>
        <taxon>Tannerella</taxon>
    </lineage>
</organism>
<keyword evidence="4" id="KW-1134">Transmembrane beta strand</keyword>
<dbReference type="Proteomes" id="UP000182057">
    <property type="component" value="Unassembled WGS sequence"/>
</dbReference>
<keyword evidence="5" id="KW-0812">Transmembrane</keyword>
<accession>A0A1D3UE05</accession>
<evidence type="ECO:0000313" key="10">
    <source>
        <dbReference type="Proteomes" id="UP000182057"/>
    </source>
</evidence>
<protein>
    <submittedName>
        <fullName evidence="9">Outer membrane efflux protein</fullName>
    </submittedName>
</protein>